<evidence type="ECO:0000313" key="4">
    <source>
        <dbReference type="EMBL" id="BBD07855.1"/>
    </source>
</evidence>
<keyword evidence="2" id="KW-0560">Oxidoreductase</keyword>
<evidence type="ECO:0000256" key="1">
    <source>
        <dbReference type="ARBA" id="ARBA00007118"/>
    </source>
</evidence>
<dbReference type="InterPro" id="IPR029479">
    <property type="entry name" value="Nitroreductase"/>
</dbReference>
<dbReference type="Proteomes" id="UP000269883">
    <property type="component" value="Chromosome"/>
</dbReference>
<dbReference type="AlphaFoldDB" id="A0A2Z6AXC4"/>
<dbReference type="InterPro" id="IPR000415">
    <property type="entry name" value="Nitroreductase-like"/>
</dbReference>
<keyword evidence="5" id="KW-1185">Reference proteome</keyword>
<name>A0A2Z6AXC4_9BACT</name>
<reference evidence="4 5" key="1">
    <citation type="journal article" date="2018" name="Sci. Adv.">
        <title>Multi-heme cytochromes provide a pathway for survival in energy-limited environments.</title>
        <authorList>
            <person name="Deng X."/>
            <person name="Dohmae N."/>
            <person name="Nealson K.H."/>
            <person name="Hashimoto K."/>
            <person name="Okamoto A."/>
        </authorList>
    </citation>
    <scope>NUCLEOTIDE SEQUENCE [LARGE SCALE GENOMIC DNA]</scope>
    <source>
        <strain evidence="4 5">IS5</strain>
    </source>
</reference>
<evidence type="ECO:0000259" key="3">
    <source>
        <dbReference type="Pfam" id="PF00881"/>
    </source>
</evidence>
<accession>A0A2Z6AXC4</accession>
<proteinExistence type="inferred from homology"/>
<dbReference type="Pfam" id="PF00881">
    <property type="entry name" value="Nitroreductase"/>
    <property type="match status" value="1"/>
</dbReference>
<dbReference type="PANTHER" id="PTHR43673:SF10">
    <property type="entry name" value="NADH DEHYDROGENASE_NAD(P)H NITROREDUCTASE XCC3605-RELATED"/>
    <property type="match status" value="1"/>
</dbReference>
<dbReference type="EMBL" id="AP017378">
    <property type="protein sequence ID" value="BBD07855.1"/>
    <property type="molecule type" value="Genomic_DNA"/>
</dbReference>
<dbReference type="Gene3D" id="3.40.109.10">
    <property type="entry name" value="NADH Oxidase"/>
    <property type="match status" value="1"/>
</dbReference>
<dbReference type="InterPro" id="IPR023312">
    <property type="entry name" value="Put_nitroreductase_C_bac"/>
</dbReference>
<organism evidence="4 5">
    <name type="scientific">Desulfovibrio ferrophilus</name>
    <dbReference type="NCBI Taxonomy" id="241368"/>
    <lineage>
        <taxon>Bacteria</taxon>
        <taxon>Pseudomonadati</taxon>
        <taxon>Thermodesulfobacteriota</taxon>
        <taxon>Desulfovibrionia</taxon>
        <taxon>Desulfovibrionales</taxon>
        <taxon>Desulfovibrionaceae</taxon>
        <taxon>Desulfovibrio</taxon>
    </lineage>
</organism>
<protein>
    <submittedName>
        <fullName evidence="4">Nitroreductase</fullName>
    </submittedName>
</protein>
<comment type="similarity">
    <text evidence="1">Belongs to the nitroreductase family.</text>
</comment>
<dbReference type="GO" id="GO:0016491">
    <property type="term" value="F:oxidoreductase activity"/>
    <property type="evidence" value="ECO:0007669"/>
    <property type="project" value="UniProtKB-KW"/>
</dbReference>
<evidence type="ECO:0000256" key="2">
    <source>
        <dbReference type="ARBA" id="ARBA00023002"/>
    </source>
</evidence>
<sequence length="205" mass="22691">MWGGEAGFMNFTELAFNNRTFRRFDPSVPIGMETLEDLLETARYTASAMNKQPLRHVLVTEPGKCAEVFAGLAWAGYLKDWPGPEEGQRPTGYVVICHEGEPGPWSKVDLGIVAQTIMLGAVEKGFGGCMLGALKKDVIGKALNLPEELEIMLVLALGRPAETVVVEDLEPGEDFKYWREDDDTHHVPKRTKDELIVAKYPAADE</sequence>
<dbReference type="SUPFAM" id="SSF55469">
    <property type="entry name" value="FMN-dependent nitroreductase-like"/>
    <property type="match status" value="1"/>
</dbReference>
<dbReference type="Gene3D" id="2.20.180.10">
    <property type="entry name" value="putative fmn-dependent nitroreductase like domains"/>
    <property type="match status" value="1"/>
</dbReference>
<dbReference type="CDD" id="cd02062">
    <property type="entry name" value="Nitro_FMN_reductase"/>
    <property type="match status" value="1"/>
</dbReference>
<dbReference type="KEGG" id="dfl:DFE_1129"/>
<feature type="domain" description="Nitroreductase" evidence="3">
    <location>
        <begin position="19"/>
        <end position="159"/>
    </location>
</feature>
<gene>
    <name evidence="4" type="ORF">DFE_1129</name>
</gene>
<dbReference type="PANTHER" id="PTHR43673">
    <property type="entry name" value="NAD(P)H NITROREDUCTASE YDGI-RELATED"/>
    <property type="match status" value="1"/>
</dbReference>
<evidence type="ECO:0000313" key="5">
    <source>
        <dbReference type="Proteomes" id="UP000269883"/>
    </source>
</evidence>